<evidence type="ECO:0000313" key="3">
    <source>
        <dbReference type="Proteomes" id="UP000233782"/>
    </source>
</evidence>
<proteinExistence type="predicted"/>
<dbReference type="Proteomes" id="UP000233782">
    <property type="component" value="Unassembled WGS sequence"/>
</dbReference>
<dbReference type="AlphaFoldDB" id="A0A2N3V2M9"/>
<protein>
    <submittedName>
        <fullName evidence="2">Uncharacterized protein DUF3987</fullName>
    </submittedName>
</protein>
<feature type="compositionally biased region" description="Polar residues" evidence="1">
    <location>
        <begin position="1"/>
        <end position="10"/>
    </location>
</feature>
<dbReference type="InterPro" id="IPR025048">
    <property type="entry name" value="DUF3987"/>
</dbReference>
<feature type="region of interest" description="Disordered" evidence="1">
    <location>
        <begin position="1"/>
        <end position="35"/>
    </location>
</feature>
<dbReference type="RefSeq" id="WP_101443074.1">
    <property type="nucleotide sequence ID" value="NZ_PJMU01000001.1"/>
</dbReference>
<dbReference type="Pfam" id="PF13148">
    <property type="entry name" value="DUF3987"/>
    <property type="match status" value="1"/>
</dbReference>
<organism evidence="2 3">
    <name type="scientific">Pontibacter ramchanderi</name>
    <dbReference type="NCBI Taxonomy" id="1179743"/>
    <lineage>
        <taxon>Bacteria</taxon>
        <taxon>Pseudomonadati</taxon>
        <taxon>Bacteroidota</taxon>
        <taxon>Cytophagia</taxon>
        <taxon>Cytophagales</taxon>
        <taxon>Hymenobacteraceae</taxon>
        <taxon>Pontibacter</taxon>
    </lineage>
</organism>
<accession>A0A2N3V2M9</accession>
<name>A0A2N3V2M9_9BACT</name>
<evidence type="ECO:0000313" key="2">
    <source>
        <dbReference type="EMBL" id="PKV75881.1"/>
    </source>
</evidence>
<comment type="caution">
    <text evidence="2">The sequence shown here is derived from an EMBL/GenBank/DDBJ whole genome shotgun (WGS) entry which is preliminary data.</text>
</comment>
<evidence type="ECO:0000256" key="1">
    <source>
        <dbReference type="SAM" id="MobiDB-lite"/>
    </source>
</evidence>
<reference evidence="2 3" key="1">
    <citation type="submission" date="2017-12" db="EMBL/GenBank/DDBJ databases">
        <title>Genomic Encyclopedia of Type Strains, Phase III (KMG-III): the genomes of soil and plant-associated and newly described type strains.</title>
        <authorList>
            <person name="Whitman W."/>
        </authorList>
    </citation>
    <scope>NUCLEOTIDE SEQUENCE [LARGE SCALE GENOMIC DNA]</scope>
    <source>
        <strain evidence="2 3">LP43</strain>
    </source>
</reference>
<dbReference type="EMBL" id="PJMU01000001">
    <property type="protein sequence ID" value="PKV75881.1"/>
    <property type="molecule type" value="Genomic_DNA"/>
</dbReference>
<dbReference type="OrthoDB" id="2781056at2"/>
<keyword evidence="3" id="KW-1185">Reference proteome</keyword>
<sequence>MENETLTPDFSQADRLLSELLQEPSPAQPKAPAPAVEEANPFPVEAFPAAVQDIIRATHQSLRFPEDFTATAMLSAAATAIGNSHTAQVMPGWQEGAVLYAALVAPPGSNKSHPLDFAFAPLSKRDDEAYHRYAQERREYDQLQGLAKKHRDPAAEEVEKPVLKKLLLSDFTQEALTEAHSHNGRGVCVVADELAGFIKNLNRYSSGGEVEFWLSAWSGKSVSVDRLSRMSLRIRRPFIPIIGTIQNGVLLQLSKDGKADNGFLDRFLFAMPQHIQKERWSQVTLDPVHAYNWGKCLSFLLELKLEVDEWETPLPRALPFSPSAWVRLQEWQGENTDLCNAAESEALKGVYTKLEAYAIRLALVLQLLAWSCNEARKEAIELKAVEGAIQLAQYFRRTARVVQRIVQREDPLDRYTQWQRSIYGQLPQHFTTSNGLLLAHQQGIAERTFKKFLTEKQLFTRIAHGQYEKLL</sequence>
<gene>
    <name evidence="2" type="ORF">BD749_0829</name>
</gene>